<keyword evidence="8 10" id="KW-0472">Membrane</keyword>
<feature type="chain" id="PRO_5003659351" evidence="12">
    <location>
        <begin position="23"/>
        <end position="663"/>
    </location>
</feature>
<evidence type="ECO:0000256" key="7">
    <source>
        <dbReference type="ARBA" id="ARBA00023077"/>
    </source>
</evidence>
<evidence type="ECO:0000256" key="8">
    <source>
        <dbReference type="ARBA" id="ARBA00023136"/>
    </source>
</evidence>
<feature type="domain" description="TonB-dependent receptor-like beta-barrel" evidence="13">
    <location>
        <begin position="270"/>
        <end position="637"/>
    </location>
</feature>
<evidence type="ECO:0000256" key="11">
    <source>
        <dbReference type="RuleBase" id="RU003357"/>
    </source>
</evidence>
<dbReference type="SUPFAM" id="SSF56935">
    <property type="entry name" value="Porins"/>
    <property type="match status" value="1"/>
</dbReference>
<dbReference type="InterPro" id="IPR036942">
    <property type="entry name" value="Beta-barrel_TonB_sf"/>
</dbReference>
<dbReference type="RefSeq" id="WP_009279933.1">
    <property type="nucleotide sequence ID" value="NZ_CAIT01000004.1"/>
</dbReference>
<feature type="domain" description="TonB-dependent receptor plug" evidence="14">
    <location>
        <begin position="50"/>
        <end position="159"/>
    </location>
</feature>
<dbReference type="GO" id="GO:0006811">
    <property type="term" value="P:monoatomic ion transport"/>
    <property type="evidence" value="ECO:0007669"/>
    <property type="project" value="UniProtKB-KW"/>
</dbReference>
<evidence type="ECO:0000256" key="6">
    <source>
        <dbReference type="ARBA" id="ARBA00023065"/>
    </source>
</evidence>
<evidence type="ECO:0000256" key="12">
    <source>
        <dbReference type="SAM" id="SignalP"/>
    </source>
</evidence>
<keyword evidence="9 10" id="KW-0998">Cell outer membrane</keyword>
<dbReference type="InterPro" id="IPR000531">
    <property type="entry name" value="Beta-barrel_TonB"/>
</dbReference>
<dbReference type="InterPro" id="IPR039426">
    <property type="entry name" value="TonB-dep_rcpt-like"/>
</dbReference>
<dbReference type="Gene3D" id="2.40.170.20">
    <property type="entry name" value="TonB-dependent receptor, beta-barrel domain"/>
    <property type="match status" value="1"/>
</dbReference>
<dbReference type="AlphaFoldDB" id="I2GBS1"/>
<dbReference type="STRING" id="1185876.BN8_00264"/>
<comment type="similarity">
    <text evidence="10 11">Belongs to the TonB-dependent receptor family.</text>
</comment>
<accession>I2GBS1</accession>
<sequence>MMSKTTTLLSAFMATLCLPALGQDNPNSSVSRSLQLDAVTVTANKVEQKLSQTGKVVTVLSDSVLQRYATQSVSELLSRQAGLQIVGANGPLGTNPDIYLRGASAGNTLILLDGLPIYDPSGSANTFDLNLLTVGECDRIEILRGAQSTTYGSDAVAGVINIFTKRGTGTAGQKPLGATASLNYGTYNTFRGTVGVSGQTSKLSYNVQYTRLSSAGFSAATDTTGTRNFDNDGYRQNAFLGNLTLQLTQKLSLKLRGLTTAYQSDVDAGAFADEKDFTFRNQFKQLATGLEYRHQRGQLVINYGLSDTRRTYRNDSTAIESGAFENYSYQEYGGVAHYAEVYHTLKVNTWGELLTGADYRFSNTDQSYLSISEYGPYQSPPIGADTARIGQLGVYATGIVTPYKGLSIELGGRYNRNSLYGSVFTYSFNPSYLLADQIKLFANLSSGFRAPTLYQLFSPYGNKALKPERSHTVEAGVQLFTKSRNAWLRVVYFDRQIQDVLYFESLNVDPYGRYINFDRQHDHGWELEAQGQFDRLLLTANLTLLDGAITTQVAGRDTMYNNLFRRPKAQFNASAGYQITPRVLVNATVRSIGSRTDRFFGGSATRNVTLAGYTTVDLYAEGKLTSQLRVYADVRNLFNEKYFDIYGYNTRGRNAMVGLRFTW</sequence>
<gene>
    <name evidence="15" type="primary">btuB</name>
    <name evidence="15" type="ORF">BN8_00264</name>
</gene>
<evidence type="ECO:0000256" key="1">
    <source>
        <dbReference type="ARBA" id="ARBA00004571"/>
    </source>
</evidence>
<dbReference type="PANTHER" id="PTHR30069:SF53">
    <property type="entry name" value="COLICIN I RECEPTOR-RELATED"/>
    <property type="match status" value="1"/>
</dbReference>
<dbReference type="OrthoDB" id="9758472at2"/>
<evidence type="ECO:0000256" key="2">
    <source>
        <dbReference type="ARBA" id="ARBA00022448"/>
    </source>
</evidence>
<keyword evidence="6" id="KW-0406">Ion transport</keyword>
<dbReference type="GO" id="GO:0015889">
    <property type="term" value="P:cobalamin transport"/>
    <property type="evidence" value="ECO:0007669"/>
    <property type="project" value="TreeGrafter"/>
</dbReference>
<organism evidence="15 16">
    <name type="scientific">Fibrisoma limi BUZ 3</name>
    <dbReference type="NCBI Taxonomy" id="1185876"/>
    <lineage>
        <taxon>Bacteria</taxon>
        <taxon>Pseudomonadati</taxon>
        <taxon>Bacteroidota</taxon>
        <taxon>Cytophagia</taxon>
        <taxon>Cytophagales</taxon>
        <taxon>Spirosomataceae</taxon>
        <taxon>Fibrisoma</taxon>
    </lineage>
</organism>
<comment type="caution">
    <text evidence="15">The sequence shown here is derived from an EMBL/GenBank/DDBJ whole genome shotgun (WGS) entry which is preliminary data.</text>
</comment>
<keyword evidence="16" id="KW-1185">Reference proteome</keyword>
<dbReference type="Pfam" id="PF07715">
    <property type="entry name" value="Plug"/>
    <property type="match status" value="1"/>
</dbReference>
<dbReference type="Proteomes" id="UP000009309">
    <property type="component" value="Unassembled WGS sequence"/>
</dbReference>
<dbReference type="InterPro" id="IPR037066">
    <property type="entry name" value="Plug_dom_sf"/>
</dbReference>
<keyword evidence="2 10" id="KW-0813">Transport</keyword>
<comment type="subcellular location">
    <subcellularLocation>
        <location evidence="1 10">Cell outer membrane</location>
        <topology evidence="1 10">Multi-pass membrane protein</topology>
    </subcellularLocation>
</comment>
<dbReference type="InterPro" id="IPR012910">
    <property type="entry name" value="Plug_dom"/>
</dbReference>
<evidence type="ECO:0000259" key="13">
    <source>
        <dbReference type="Pfam" id="PF00593"/>
    </source>
</evidence>
<dbReference type="PANTHER" id="PTHR30069">
    <property type="entry name" value="TONB-DEPENDENT OUTER MEMBRANE RECEPTOR"/>
    <property type="match status" value="1"/>
</dbReference>
<dbReference type="PROSITE" id="PS52016">
    <property type="entry name" value="TONB_DEPENDENT_REC_3"/>
    <property type="match status" value="1"/>
</dbReference>
<keyword evidence="3 10" id="KW-1134">Transmembrane beta strand</keyword>
<evidence type="ECO:0000256" key="3">
    <source>
        <dbReference type="ARBA" id="ARBA00022452"/>
    </source>
</evidence>
<keyword evidence="5 12" id="KW-0732">Signal</keyword>
<proteinExistence type="inferred from homology"/>
<reference evidence="15 16" key="1">
    <citation type="journal article" date="2012" name="J. Bacteriol.">
        <title>Genome Sequence of the Filamentous Bacterium Fibrisoma limi BUZ 3T.</title>
        <authorList>
            <person name="Filippini M."/>
            <person name="Qi W."/>
            <person name="Jaenicke S."/>
            <person name="Goesmann A."/>
            <person name="Smits T.H."/>
            <person name="Bagheri H.C."/>
        </authorList>
    </citation>
    <scope>NUCLEOTIDE SEQUENCE [LARGE SCALE GENOMIC DNA]</scope>
    <source>
        <strain evidence="16">BUZ 3T</strain>
    </source>
</reference>
<protein>
    <submittedName>
        <fullName evidence="15">BtuB protein</fullName>
    </submittedName>
</protein>
<dbReference type="CDD" id="cd01347">
    <property type="entry name" value="ligand_gated_channel"/>
    <property type="match status" value="1"/>
</dbReference>
<dbReference type="eggNOG" id="COG4206">
    <property type="taxonomic scope" value="Bacteria"/>
</dbReference>
<evidence type="ECO:0000256" key="5">
    <source>
        <dbReference type="ARBA" id="ARBA00022729"/>
    </source>
</evidence>
<evidence type="ECO:0000256" key="10">
    <source>
        <dbReference type="PROSITE-ProRule" id="PRU01360"/>
    </source>
</evidence>
<dbReference type="Gene3D" id="2.170.130.10">
    <property type="entry name" value="TonB-dependent receptor, plug domain"/>
    <property type="match status" value="1"/>
</dbReference>
<evidence type="ECO:0000313" key="15">
    <source>
        <dbReference type="EMBL" id="CCH51345.1"/>
    </source>
</evidence>
<dbReference type="Pfam" id="PF00593">
    <property type="entry name" value="TonB_dep_Rec_b-barrel"/>
    <property type="match status" value="1"/>
</dbReference>
<evidence type="ECO:0000256" key="9">
    <source>
        <dbReference type="ARBA" id="ARBA00023237"/>
    </source>
</evidence>
<evidence type="ECO:0000313" key="16">
    <source>
        <dbReference type="Proteomes" id="UP000009309"/>
    </source>
</evidence>
<evidence type="ECO:0000259" key="14">
    <source>
        <dbReference type="Pfam" id="PF07715"/>
    </source>
</evidence>
<keyword evidence="4 10" id="KW-0812">Transmembrane</keyword>
<name>I2GBS1_9BACT</name>
<evidence type="ECO:0000256" key="4">
    <source>
        <dbReference type="ARBA" id="ARBA00022692"/>
    </source>
</evidence>
<dbReference type="GO" id="GO:0009279">
    <property type="term" value="C:cell outer membrane"/>
    <property type="evidence" value="ECO:0007669"/>
    <property type="project" value="UniProtKB-SubCell"/>
</dbReference>
<dbReference type="EMBL" id="CAIT01000004">
    <property type="protein sequence ID" value="CCH51345.1"/>
    <property type="molecule type" value="Genomic_DNA"/>
</dbReference>
<keyword evidence="7 11" id="KW-0798">TonB box</keyword>
<feature type="signal peptide" evidence="12">
    <location>
        <begin position="1"/>
        <end position="22"/>
    </location>
</feature>